<proteinExistence type="predicted"/>
<name>A0A5Q2F654_9CAUD</name>
<organism evidence="1 2">
    <name type="scientific">Gordonia phage Sixama</name>
    <dbReference type="NCBI Taxonomy" id="2653271"/>
    <lineage>
        <taxon>Viruses</taxon>
        <taxon>Duplodnaviria</taxon>
        <taxon>Heunggongvirae</taxon>
        <taxon>Uroviricota</taxon>
        <taxon>Caudoviricetes</taxon>
        <taxon>Sixamavirus</taxon>
        <taxon>Sixamavirus sixama</taxon>
    </lineage>
</organism>
<gene>
    <name evidence="1" type="primary">14</name>
    <name evidence="1" type="ORF">SEA_SIXAMA_14</name>
</gene>
<accession>A0A5Q2F654</accession>
<dbReference type="KEGG" id="vg:77924182"/>
<dbReference type="GeneID" id="77924182"/>
<dbReference type="Proteomes" id="UP000400849">
    <property type="component" value="Segment"/>
</dbReference>
<keyword evidence="2" id="KW-1185">Reference proteome</keyword>
<sequence>MNDLTIFVSEDHIREGKKNSALSCPIALAIKGSDQEIGYTCVGREDASVEWWKASNSKLIRRGEYKLPKEAQTFVHNVDNGLPVEPFTFTMTLQPEEAEE</sequence>
<reference evidence="1 2" key="1">
    <citation type="submission" date="2019-09" db="EMBL/GenBank/DDBJ databases">
        <authorList>
            <person name="Christie C.A."/>
            <person name="Diallo A.S."/>
            <person name="Dixon Z."/>
            <person name="McIntosh P.M."/>
            <person name="Murthy K.H."/>
            <person name="Rosen M.G."/>
            <person name="Simpson L.M."/>
            <person name="Koustas K."/>
            <person name="Fogarty M.P."/>
            <person name="Molloy S.D."/>
            <person name="Garlena R.A."/>
            <person name="Russell D.A."/>
            <person name="Pope W.H."/>
            <person name="Jacobs-Sera D."/>
            <person name="Hatfull G.F."/>
        </authorList>
    </citation>
    <scope>NUCLEOTIDE SEQUENCE [LARGE SCALE GENOMIC DNA]</scope>
</reference>
<evidence type="ECO:0000313" key="2">
    <source>
        <dbReference type="Proteomes" id="UP000400849"/>
    </source>
</evidence>
<dbReference type="EMBL" id="MN484601">
    <property type="protein sequence ID" value="QGF20193.1"/>
    <property type="molecule type" value="Genomic_DNA"/>
</dbReference>
<evidence type="ECO:0000313" key="1">
    <source>
        <dbReference type="EMBL" id="QGF20193.1"/>
    </source>
</evidence>
<protein>
    <submittedName>
        <fullName evidence="1">Uncharacterized protein</fullName>
    </submittedName>
</protein>
<dbReference type="RefSeq" id="YP_010648723.1">
    <property type="nucleotide sequence ID" value="NC_070762.1"/>
</dbReference>